<keyword evidence="4" id="KW-1133">Transmembrane helix</keyword>
<dbReference type="FunFam" id="2.40.10.10:FF:000068">
    <property type="entry name" value="transmembrane protease serine 2"/>
    <property type="match status" value="1"/>
</dbReference>
<evidence type="ECO:0000259" key="5">
    <source>
        <dbReference type="PROSITE" id="PS50240"/>
    </source>
</evidence>
<evidence type="ECO:0000256" key="4">
    <source>
        <dbReference type="SAM" id="Phobius"/>
    </source>
</evidence>
<keyword evidence="7" id="KW-1185">Reference proteome</keyword>
<dbReference type="PROSITE" id="PS50240">
    <property type="entry name" value="TRYPSIN_DOM"/>
    <property type="match status" value="1"/>
</dbReference>
<evidence type="ECO:0000256" key="1">
    <source>
        <dbReference type="ARBA" id="ARBA00007664"/>
    </source>
</evidence>
<dbReference type="HOGENOM" id="CLU_024054_0_0_6"/>
<evidence type="ECO:0000256" key="3">
    <source>
        <dbReference type="RuleBase" id="RU363034"/>
    </source>
</evidence>
<dbReference type="AlphaFoldDB" id="Q1N1S5"/>
<dbReference type="PROSITE" id="PS00134">
    <property type="entry name" value="TRYPSIN_HIS"/>
    <property type="match status" value="1"/>
</dbReference>
<sequence length="557" mass="60991">MVSLQFKNNPSSHFCGGVLVHTHWVLTAAHCLDGVTLDQVDKLNLVIGQTDRRSRESNYTVDWFAIHEGYGGENSYFENDIALLHIAEDGGVEGLNPIEYLDQAPAEDLPVSVAGWGLTVSGDSTSSPNELHEVDLKVLSDSECKTILGQSDSYWQKVLCAQTPEQTQVELGQKDSCQGDSGGPLFYDDNGTPKLVGLVSWGVECGKIGFAGGYTEVNAFLEWINDRQSGLIVTGINKIGFVGLGRVKIENYALVNFSDTDVVVNDVWMEDTEKFELPSKASQLIGKTVPANAEGSLNFTIKALGSYIGEHSSRLFITTDKMSSDQFEYSVNSKVLYGEQANQPSWPQLETESALGVDWPVFSGTDEATEHSQPWFLNYSSERNTWVMQSGPITHNQRSVMLTYVDGGAFANSVLRFDARAESETFDELYVFVNEVFVARGSGVWQTLDVPLSPGQNHVLFVYAKNEAVSQGLDAAQVSNFRVCENGECRQLSSDAYVPMGVETVPILQTSVGQLGIQKPTVATEPSKKSGSGYGGWSPIWLLILGFLLFGRRFKAT</sequence>
<dbReference type="SMART" id="SM00020">
    <property type="entry name" value="Tryp_SPc"/>
    <property type="match status" value="1"/>
</dbReference>
<dbReference type="CDD" id="cd00190">
    <property type="entry name" value="Tryp_SPc"/>
    <property type="match status" value="1"/>
</dbReference>
<dbReference type="STRING" id="207949.RED65_04250"/>
<dbReference type="PROSITE" id="PS00135">
    <property type="entry name" value="TRYPSIN_SER"/>
    <property type="match status" value="1"/>
</dbReference>
<keyword evidence="4" id="KW-0812">Transmembrane</keyword>
<dbReference type="Pfam" id="PF00089">
    <property type="entry name" value="Trypsin"/>
    <property type="match status" value="1"/>
</dbReference>
<keyword evidence="2" id="KW-1015">Disulfide bond</keyword>
<proteinExistence type="inferred from homology"/>
<dbReference type="InterPro" id="IPR033116">
    <property type="entry name" value="TRYPSIN_SER"/>
</dbReference>
<name>Q1N1S5_9GAMM</name>
<feature type="domain" description="Peptidase S1" evidence="5">
    <location>
        <begin position="1"/>
        <end position="229"/>
    </location>
</feature>
<feature type="transmembrane region" description="Helical" evidence="4">
    <location>
        <begin position="534"/>
        <end position="551"/>
    </location>
</feature>
<comment type="caution">
    <text evidence="6">The sequence shown here is derived from an EMBL/GenBank/DDBJ whole genome shotgun (WGS) entry which is preliminary data.</text>
</comment>
<organism evidence="6 7">
    <name type="scientific">Bermanella marisrubri</name>
    <dbReference type="NCBI Taxonomy" id="207949"/>
    <lineage>
        <taxon>Bacteria</taxon>
        <taxon>Pseudomonadati</taxon>
        <taxon>Pseudomonadota</taxon>
        <taxon>Gammaproteobacteria</taxon>
        <taxon>Oceanospirillales</taxon>
        <taxon>Oceanospirillaceae</taxon>
        <taxon>Bermanella</taxon>
    </lineage>
</organism>
<dbReference type="InterPro" id="IPR043504">
    <property type="entry name" value="Peptidase_S1_PA_chymotrypsin"/>
</dbReference>
<protein>
    <submittedName>
        <fullName evidence="6">Serine protease, trypsin family protein</fullName>
    </submittedName>
</protein>
<dbReference type="InterPro" id="IPR001314">
    <property type="entry name" value="Peptidase_S1A"/>
</dbReference>
<keyword evidence="3 6" id="KW-0645">Protease</keyword>
<evidence type="ECO:0000313" key="7">
    <source>
        <dbReference type="Proteomes" id="UP000004263"/>
    </source>
</evidence>
<accession>Q1N1S5</accession>
<dbReference type="InterPro" id="IPR001254">
    <property type="entry name" value="Trypsin_dom"/>
</dbReference>
<dbReference type="PANTHER" id="PTHR24276">
    <property type="entry name" value="POLYSERASE-RELATED"/>
    <property type="match status" value="1"/>
</dbReference>
<dbReference type="SUPFAM" id="SSF50494">
    <property type="entry name" value="Trypsin-like serine proteases"/>
    <property type="match status" value="1"/>
</dbReference>
<gene>
    <name evidence="6" type="ORF">RED65_04250</name>
</gene>
<dbReference type="GO" id="GO:0004252">
    <property type="term" value="F:serine-type endopeptidase activity"/>
    <property type="evidence" value="ECO:0007669"/>
    <property type="project" value="InterPro"/>
</dbReference>
<keyword evidence="3" id="KW-0720">Serine protease</keyword>
<dbReference type="PRINTS" id="PR00722">
    <property type="entry name" value="CHYMOTRYPSIN"/>
</dbReference>
<evidence type="ECO:0000256" key="2">
    <source>
        <dbReference type="ARBA" id="ARBA00023157"/>
    </source>
</evidence>
<evidence type="ECO:0000313" key="6">
    <source>
        <dbReference type="EMBL" id="EAT12206.1"/>
    </source>
</evidence>
<dbReference type="EMBL" id="AAQH01000009">
    <property type="protein sequence ID" value="EAT12206.1"/>
    <property type="molecule type" value="Genomic_DNA"/>
</dbReference>
<dbReference type="Gene3D" id="2.40.10.10">
    <property type="entry name" value="Trypsin-like serine proteases"/>
    <property type="match status" value="1"/>
</dbReference>
<dbReference type="PANTHER" id="PTHR24276:SF98">
    <property type="entry name" value="FI18310P1-RELATED"/>
    <property type="match status" value="1"/>
</dbReference>
<dbReference type="InterPro" id="IPR018114">
    <property type="entry name" value="TRYPSIN_HIS"/>
</dbReference>
<dbReference type="InterPro" id="IPR009003">
    <property type="entry name" value="Peptidase_S1_PA"/>
</dbReference>
<keyword evidence="4" id="KW-0472">Membrane</keyword>
<dbReference type="Proteomes" id="UP000004263">
    <property type="component" value="Unassembled WGS sequence"/>
</dbReference>
<dbReference type="InterPro" id="IPR050430">
    <property type="entry name" value="Peptidase_S1"/>
</dbReference>
<comment type="similarity">
    <text evidence="1">Belongs to the peptidase S1 family.</text>
</comment>
<dbReference type="GO" id="GO:0006508">
    <property type="term" value="P:proteolysis"/>
    <property type="evidence" value="ECO:0007669"/>
    <property type="project" value="UniProtKB-KW"/>
</dbReference>
<keyword evidence="3" id="KW-0378">Hydrolase</keyword>
<reference evidence="6 7" key="1">
    <citation type="submission" date="2006-03" db="EMBL/GenBank/DDBJ databases">
        <authorList>
            <person name="Pinhassi J."/>
            <person name="Pedros-Alio C."/>
            <person name="Ferriera S."/>
            <person name="Johnson J."/>
            <person name="Kravitz S."/>
            <person name="Halpern A."/>
            <person name="Remington K."/>
            <person name="Beeson K."/>
            <person name="Tran B."/>
            <person name="Rogers Y.-H."/>
            <person name="Friedman R."/>
            <person name="Venter J.C."/>
        </authorList>
    </citation>
    <scope>NUCLEOTIDE SEQUENCE [LARGE SCALE GENOMIC DNA]</scope>
    <source>
        <strain evidence="6 7">RED65</strain>
    </source>
</reference>